<dbReference type="Proteomes" id="UP001516464">
    <property type="component" value="Unassembled WGS sequence"/>
</dbReference>
<gene>
    <name evidence="1" type="ORF">TCON_0001</name>
</gene>
<keyword evidence="2" id="KW-1185">Reference proteome</keyword>
<evidence type="ECO:0000313" key="1">
    <source>
        <dbReference type="EMBL" id="KAF7684791.1"/>
    </source>
</evidence>
<accession>A0ABQ7I313</accession>
<proteinExistence type="predicted"/>
<organism evidence="1 2">
    <name type="scientific">Astathelohania contejeani</name>
    <dbReference type="NCBI Taxonomy" id="164912"/>
    <lineage>
        <taxon>Eukaryota</taxon>
        <taxon>Fungi</taxon>
        <taxon>Fungi incertae sedis</taxon>
        <taxon>Microsporidia</taxon>
        <taxon>Astathelohaniidae</taxon>
        <taxon>Astathelohania</taxon>
    </lineage>
</organism>
<sequence length="114" mass="13196">MVIGNMVKETEFFFKAIELEINHEKSDTNDSQCEYTATFLDGTRVYKYLGIIEGHSSNIMRESFEKVRHELLAKVNRLCNSNLNTKNLFKVINEHAIYLVISTLDYNTLNLLTS</sequence>
<comment type="caution">
    <text evidence="1">The sequence shown here is derived from an EMBL/GenBank/DDBJ whole genome shotgun (WGS) entry which is preliminary data.</text>
</comment>
<evidence type="ECO:0008006" key="3">
    <source>
        <dbReference type="Google" id="ProtNLM"/>
    </source>
</evidence>
<protein>
    <recommendedName>
        <fullName evidence="3">LAGLIDADG homing endonuclease</fullName>
    </recommendedName>
</protein>
<reference evidence="1 2" key="1">
    <citation type="submission" date="2019-01" db="EMBL/GenBank/DDBJ databases">
        <title>Genomes sequencing and comparative genomics of infectious freshwater microsporidia, Cucumispora dikerogammari and Thelohania contejeani.</title>
        <authorList>
            <person name="Cormier A."/>
            <person name="Giraud I."/>
            <person name="Wattier R."/>
            <person name="Teixeira M."/>
            <person name="Grandjean F."/>
            <person name="Rigaud T."/>
            <person name="Cordaux R."/>
        </authorList>
    </citation>
    <scope>NUCLEOTIDE SEQUENCE [LARGE SCALE GENOMIC DNA]</scope>
    <source>
        <strain evidence="1">T1</strain>
        <tissue evidence="1">Spores</tissue>
    </source>
</reference>
<dbReference type="EMBL" id="SBIQ01000001">
    <property type="protein sequence ID" value="KAF7684791.1"/>
    <property type="molecule type" value="Genomic_DNA"/>
</dbReference>
<name>A0ABQ7I313_9MICR</name>
<evidence type="ECO:0000313" key="2">
    <source>
        <dbReference type="Proteomes" id="UP001516464"/>
    </source>
</evidence>